<keyword evidence="1" id="KW-0547">Nucleotide-binding</keyword>
<dbReference type="GO" id="GO:0005524">
    <property type="term" value="F:ATP binding"/>
    <property type="evidence" value="ECO:0007669"/>
    <property type="project" value="UniProtKB-KW"/>
</dbReference>
<dbReference type="GO" id="GO:0016301">
    <property type="term" value="F:kinase activity"/>
    <property type="evidence" value="ECO:0007669"/>
    <property type="project" value="InterPro"/>
</dbReference>
<reference evidence="4 5" key="1">
    <citation type="submission" date="2020-07" db="EMBL/GenBank/DDBJ databases">
        <title>Metarhizium humberi genome.</title>
        <authorList>
            <person name="Lysoe E."/>
        </authorList>
    </citation>
    <scope>NUCLEOTIDE SEQUENCE [LARGE SCALE GENOMIC DNA]</scope>
    <source>
        <strain evidence="4 5">ESALQ1638</strain>
    </source>
</reference>
<evidence type="ECO:0000313" key="5">
    <source>
        <dbReference type="Proteomes" id="UP000764110"/>
    </source>
</evidence>
<evidence type="ECO:0000256" key="2">
    <source>
        <dbReference type="ARBA" id="ARBA00022840"/>
    </source>
</evidence>
<keyword evidence="2" id="KW-0067">ATP-binding</keyword>
<dbReference type="Pfam" id="PF06414">
    <property type="entry name" value="Zeta_toxin"/>
    <property type="match status" value="1"/>
</dbReference>
<feature type="domain" description="Zeta toxin" evidence="3">
    <location>
        <begin position="132"/>
        <end position="328"/>
    </location>
</feature>
<comment type="caution">
    <text evidence="4">The sequence shown here is derived from an EMBL/GenBank/DDBJ whole genome shotgun (WGS) entry which is preliminary data.</text>
</comment>
<sequence>MHGEGAEVFVEGVCCEGLLALCSARGYVFGQGGRLGGAGRRWEVGGRSARRYIGCELGGGKGGGFGMFKGCGVGWYGLLCSATAARERDGVGAWTDIRYLSSYRLSDQDSQCIFASEILPAEFDHLPSHHGPQTSPPLAVLAVGQTGSGKTRLSPAILSAFHLVRGAPATGPVHLIADTYKTYHPEYTRLMLSTPNLASPATGPDARKWLAMASEEVVRRKLDVLLESACRHPDDFVQLARVFSTAGYRVEVVLLAVPAALSRLGILVRFYEKLPEGQSRNLPVRLTPTKVHDDSYAGLLDAARFLDETSTADQVLVVRRGNLVAYGTTKSANGNMVNRRGVEEALKRERERPLTAQEMKTALDDVQKMSTHEDASEQVEHIRGMLKPLIEDSSQDGWPELKPLTFGKVNEEAGGTYNVLRLGQL</sequence>
<accession>A0A9P8MA74</accession>
<gene>
    <name evidence="4" type="ORF">MHUMG1_07162</name>
</gene>
<name>A0A9P8MA74_9HYPO</name>
<proteinExistence type="predicted"/>
<evidence type="ECO:0000259" key="3">
    <source>
        <dbReference type="Pfam" id="PF06414"/>
    </source>
</evidence>
<dbReference type="InterPro" id="IPR010488">
    <property type="entry name" value="Zeta_toxin_domain"/>
</dbReference>
<organism evidence="4 5">
    <name type="scientific">Metarhizium humberi</name>
    <dbReference type="NCBI Taxonomy" id="2596975"/>
    <lineage>
        <taxon>Eukaryota</taxon>
        <taxon>Fungi</taxon>
        <taxon>Dikarya</taxon>
        <taxon>Ascomycota</taxon>
        <taxon>Pezizomycotina</taxon>
        <taxon>Sordariomycetes</taxon>
        <taxon>Hypocreomycetidae</taxon>
        <taxon>Hypocreales</taxon>
        <taxon>Clavicipitaceae</taxon>
        <taxon>Metarhizium</taxon>
    </lineage>
</organism>
<dbReference type="AlphaFoldDB" id="A0A9P8MA74"/>
<keyword evidence="5" id="KW-1185">Reference proteome</keyword>
<dbReference type="Proteomes" id="UP000764110">
    <property type="component" value="Unassembled WGS sequence"/>
</dbReference>
<dbReference type="Gene3D" id="3.40.50.300">
    <property type="entry name" value="P-loop containing nucleotide triphosphate hydrolases"/>
    <property type="match status" value="1"/>
</dbReference>
<evidence type="ECO:0000256" key="1">
    <source>
        <dbReference type="ARBA" id="ARBA00022741"/>
    </source>
</evidence>
<dbReference type="InterPro" id="IPR027417">
    <property type="entry name" value="P-loop_NTPase"/>
</dbReference>
<protein>
    <recommendedName>
        <fullName evidence="3">Zeta toxin domain-containing protein</fullName>
    </recommendedName>
</protein>
<dbReference type="SUPFAM" id="SSF52540">
    <property type="entry name" value="P-loop containing nucleoside triphosphate hydrolases"/>
    <property type="match status" value="1"/>
</dbReference>
<evidence type="ECO:0000313" key="4">
    <source>
        <dbReference type="EMBL" id="KAH0594865.1"/>
    </source>
</evidence>
<dbReference type="EMBL" id="JACEFI010000014">
    <property type="protein sequence ID" value="KAH0594865.1"/>
    <property type="molecule type" value="Genomic_DNA"/>
</dbReference>